<reference evidence="2" key="1">
    <citation type="submission" date="2020-05" db="EMBL/GenBank/DDBJ databases">
        <authorList>
            <person name="Chiriac C."/>
            <person name="Salcher M."/>
            <person name="Ghai R."/>
            <person name="Kavagutti S V."/>
        </authorList>
    </citation>
    <scope>NUCLEOTIDE SEQUENCE</scope>
</reference>
<feature type="compositionally biased region" description="Basic and acidic residues" evidence="1">
    <location>
        <begin position="105"/>
        <end position="114"/>
    </location>
</feature>
<protein>
    <submittedName>
        <fullName evidence="2">Unannotated protein</fullName>
    </submittedName>
</protein>
<feature type="region of interest" description="Disordered" evidence="1">
    <location>
        <begin position="1"/>
        <end position="130"/>
    </location>
</feature>
<feature type="compositionally biased region" description="Basic and acidic residues" evidence="1">
    <location>
        <begin position="1"/>
        <end position="28"/>
    </location>
</feature>
<gene>
    <name evidence="2" type="ORF">UFOPK2786_01415</name>
</gene>
<proteinExistence type="predicted"/>
<evidence type="ECO:0000256" key="1">
    <source>
        <dbReference type="SAM" id="MobiDB-lite"/>
    </source>
</evidence>
<feature type="compositionally biased region" description="Basic and acidic residues" evidence="1">
    <location>
        <begin position="75"/>
        <end position="97"/>
    </location>
</feature>
<sequence length="340" mass="38350">MKEQFSRPRPKEECRGQDCKPDAPDHPRGGAAVACDSDDRRADREDQCDHPHDGHAGCQRCEENCRSSGPAEGALRPRDADARPHGERQEDCRHCRTDAAGGDCPGHRRQERVGNTRPHSNRRARHDAAQREVDRPACDWHCEEQEHAHREPRLAKQENCKGVDHHEIRGGRHGRSRTYVVPRLRVVGPKVCRTSGARKQCTALEHSVAPPQPPECDEGEKPECGREHCRGSKDEAPDQASPLIGQECGVIVDRPRVERRGRLTSQSTRSRHDAGNCLETLSHLPRELRTQVPHNRRRLGRCRLHPLPRAAKTPRMEGHQEDRDDLVASRAKILAKEIGK</sequence>
<accession>A0A6J6U138</accession>
<organism evidence="2">
    <name type="scientific">freshwater metagenome</name>
    <dbReference type="NCBI Taxonomy" id="449393"/>
    <lineage>
        <taxon>unclassified sequences</taxon>
        <taxon>metagenomes</taxon>
        <taxon>ecological metagenomes</taxon>
    </lineage>
</organism>
<dbReference type="AlphaFoldDB" id="A0A6J6U138"/>
<evidence type="ECO:0000313" key="2">
    <source>
        <dbReference type="EMBL" id="CAB4753422.1"/>
    </source>
</evidence>
<dbReference type="EMBL" id="CAEZYW010000244">
    <property type="protein sequence ID" value="CAB4753422.1"/>
    <property type="molecule type" value="Genomic_DNA"/>
</dbReference>
<feature type="compositionally biased region" description="Basic and acidic residues" evidence="1">
    <location>
        <begin position="37"/>
        <end position="65"/>
    </location>
</feature>
<name>A0A6J6U138_9ZZZZ</name>